<name>A0A160TAK9_9CHLR</name>
<dbReference type="AlphaFoldDB" id="A0A160TAK9"/>
<evidence type="ECO:0000256" key="1">
    <source>
        <dbReference type="SAM" id="Phobius"/>
    </source>
</evidence>
<proteinExistence type="predicted"/>
<keyword evidence="1" id="KW-1133">Transmembrane helix</keyword>
<keyword evidence="1" id="KW-0472">Membrane</keyword>
<feature type="transmembrane region" description="Helical" evidence="1">
    <location>
        <begin position="38"/>
        <end position="64"/>
    </location>
</feature>
<evidence type="ECO:0000313" key="3">
    <source>
        <dbReference type="Proteomes" id="UP000215027"/>
    </source>
</evidence>
<dbReference type="Proteomes" id="UP000215027">
    <property type="component" value="Plasmid III"/>
</dbReference>
<dbReference type="RefSeq" id="WP_095045712.1">
    <property type="nucleotide sequence ID" value="NZ_LN890657.1"/>
</dbReference>
<keyword evidence="3" id="KW-1185">Reference proteome</keyword>
<gene>
    <name evidence="2" type="ORF">CFX0092_P0015</name>
</gene>
<dbReference type="EMBL" id="LN890657">
    <property type="protein sequence ID" value="CUS06415.1"/>
    <property type="molecule type" value="Genomic_DNA"/>
</dbReference>
<accession>A0A160TAK9</accession>
<organism evidence="2 3">
    <name type="scientific">Candidatus Promineifilum breve</name>
    <dbReference type="NCBI Taxonomy" id="1806508"/>
    <lineage>
        <taxon>Bacteria</taxon>
        <taxon>Bacillati</taxon>
        <taxon>Chloroflexota</taxon>
        <taxon>Ardenticatenia</taxon>
        <taxon>Candidatus Promineifilales</taxon>
        <taxon>Candidatus Promineifilaceae</taxon>
        <taxon>Candidatus Promineifilum</taxon>
    </lineage>
</organism>
<geneLocation type="plasmid" evidence="2 3">
    <name>III</name>
</geneLocation>
<protein>
    <submittedName>
        <fullName evidence="2">Uncharacterized protein</fullName>
    </submittedName>
</protein>
<dbReference type="KEGG" id="pbf:CFX0092_P0015"/>
<keyword evidence="1" id="KW-0812">Transmembrane</keyword>
<feature type="transmembrane region" description="Helical" evidence="1">
    <location>
        <begin position="12"/>
        <end position="32"/>
    </location>
</feature>
<evidence type="ECO:0000313" key="2">
    <source>
        <dbReference type="EMBL" id="CUS06415.1"/>
    </source>
</evidence>
<keyword evidence="2" id="KW-0614">Plasmid</keyword>
<sequence length="81" mass="8670">MSNDWKSPEFWIAALTSIVTAVVAILVARGLLDAAEGQLWIQLAAAVIGPVAIIILGIVARSYLGHMTQVRMARLTAGIRE</sequence>
<reference evidence="2" key="1">
    <citation type="submission" date="2016-01" db="EMBL/GenBank/DDBJ databases">
        <authorList>
            <person name="Mcilroy J.S."/>
            <person name="Karst M S."/>
            <person name="Albertsen M."/>
        </authorList>
    </citation>
    <scope>NUCLEOTIDE SEQUENCE</scope>
    <source>
        <strain evidence="2">Cfx-K</strain>
        <plasmid evidence="2">III</plasmid>
    </source>
</reference>